<name>H3AFU5_LATCH</name>
<dbReference type="GO" id="GO:0007165">
    <property type="term" value="P:signal transduction"/>
    <property type="evidence" value="ECO:0007669"/>
    <property type="project" value="InterPro"/>
</dbReference>
<dbReference type="SUPFAM" id="SSF47986">
    <property type="entry name" value="DEATH domain"/>
    <property type="match status" value="1"/>
</dbReference>
<dbReference type="HOGENOM" id="CLU_013631_0_0_1"/>
<dbReference type="Gene3D" id="1.10.533.10">
    <property type="entry name" value="Death Domain, Fas"/>
    <property type="match status" value="1"/>
</dbReference>
<organism evidence="3 4">
    <name type="scientific">Latimeria chalumnae</name>
    <name type="common">Coelacanth</name>
    <dbReference type="NCBI Taxonomy" id="7897"/>
    <lineage>
        <taxon>Eukaryota</taxon>
        <taxon>Metazoa</taxon>
        <taxon>Chordata</taxon>
        <taxon>Craniata</taxon>
        <taxon>Vertebrata</taxon>
        <taxon>Euteleostomi</taxon>
        <taxon>Coelacanthiformes</taxon>
        <taxon>Coelacanthidae</taxon>
        <taxon>Latimeria</taxon>
    </lineage>
</organism>
<reference evidence="3" key="3">
    <citation type="submission" date="2025-09" db="UniProtKB">
        <authorList>
            <consortium name="Ensembl"/>
        </authorList>
    </citation>
    <scope>IDENTIFICATION</scope>
</reference>
<dbReference type="EMBL" id="AFYH01141596">
    <property type="status" value="NOT_ANNOTATED_CDS"/>
    <property type="molecule type" value="Genomic_DNA"/>
</dbReference>
<reference evidence="3" key="2">
    <citation type="submission" date="2025-08" db="UniProtKB">
        <authorList>
            <consortium name="Ensembl"/>
        </authorList>
    </citation>
    <scope>IDENTIFICATION</scope>
</reference>
<protein>
    <submittedName>
        <fullName evidence="3">Death domain containing 1</fullName>
    </submittedName>
</protein>
<dbReference type="PROSITE" id="PS50017">
    <property type="entry name" value="DEATH_DOMAIN"/>
    <property type="match status" value="1"/>
</dbReference>
<evidence type="ECO:0000259" key="2">
    <source>
        <dbReference type="PROSITE" id="PS50017"/>
    </source>
</evidence>
<feature type="compositionally biased region" description="Basic and acidic residues" evidence="1">
    <location>
        <begin position="230"/>
        <end position="241"/>
    </location>
</feature>
<accession>H3AFU5</accession>
<dbReference type="Pfam" id="PF00531">
    <property type="entry name" value="Death"/>
    <property type="match status" value="1"/>
</dbReference>
<dbReference type="Gene3D" id="2.60.40.2660">
    <property type="match status" value="1"/>
</dbReference>
<evidence type="ECO:0000313" key="4">
    <source>
        <dbReference type="Proteomes" id="UP000008672"/>
    </source>
</evidence>
<dbReference type="PANTHER" id="PTHR28336">
    <property type="entry name" value="BA1-643"/>
    <property type="match status" value="1"/>
</dbReference>
<reference evidence="4" key="1">
    <citation type="submission" date="2011-08" db="EMBL/GenBank/DDBJ databases">
        <title>The draft genome of Latimeria chalumnae.</title>
        <authorList>
            <person name="Di Palma F."/>
            <person name="Alfoldi J."/>
            <person name="Johnson J."/>
            <person name="Berlin A."/>
            <person name="Gnerre S."/>
            <person name="Jaffe D."/>
            <person name="MacCallum I."/>
            <person name="Young S."/>
            <person name="Walker B.J."/>
            <person name="Lander E."/>
            <person name="Lindblad-Toh K."/>
        </authorList>
    </citation>
    <scope>NUCLEOTIDE SEQUENCE [LARGE SCALE GENOMIC DNA]</scope>
    <source>
        <strain evidence="4">Wild caught</strain>
    </source>
</reference>
<dbReference type="InParanoid" id="H3AFU5"/>
<dbReference type="eggNOG" id="ENOG502QTTM">
    <property type="taxonomic scope" value="Eukaryota"/>
</dbReference>
<gene>
    <name evidence="3" type="primary">DTHD1</name>
</gene>
<dbReference type="Ensembl" id="ENSLACT00000008584.1">
    <property type="protein sequence ID" value="ENSLACP00000008516.1"/>
    <property type="gene ID" value="ENSLACG00000007536.1"/>
</dbReference>
<dbReference type="AlphaFoldDB" id="H3AFU5"/>
<sequence>LLFLRLLAKLEDHNEPQVACYITAPSIIVQKLACRIINSMSSLIVSNSEELVSNVISIECLDTRTKIPFPVIIAIPFSAQYRGNYRDIMVKISDTGLCYGYISPVSLEGYYGGRKGTFAEVKVYRLGVYSVISCLRKETFTVPKKGLSIKLSMDSRISLSYLAGSFNASIIVQSKVQPIDTSLLSIIKSKEDIFHSIVSTSPLVHMLHPSTQPFRKPVFITLPCPPNPDKKCQGDETDHRRPASASVSKTATVHRIQTMSASVKKHRDVVKETLTLIGYKSKEEEWTVLENISVKNIQNGLIAFEMTEHLDKFIVLRLTSTMDNRHMINFICILEEAICYTMVNVVVHHKKEDVHNAVVVVVPSKHLRWELMALREEGFRGPPEPSEEISMREGEQLILRFNGNISSLGNKKDLQRLTFHAQRKNRLELQLKEIDEFGNYCSPHYKGSVIFYKLTKKEISEYLKQPIQPIDYQHQTPVCKLPLTLPKRERIINHPSSVKKVLTASTAEPFFDKVLYWLAEELSEEDVALLFLSLPIRRSTIQLVKLKSPDNLTDQIYELLSMWKKCLPTSSDKIRLLSRHLCRSGREDLAEELKIKQKNKGTTYN</sequence>
<dbReference type="STRING" id="7897.ENSLACP00000008516"/>
<evidence type="ECO:0000313" key="3">
    <source>
        <dbReference type="Ensembl" id="ENSLACP00000008516.1"/>
    </source>
</evidence>
<dbReference type="InterPro" id="IPR000488">
    <property type="entry name" value="Death_dom"/>
</dbReference>
<feature type="domain" description="Death" evidence="2">
    <location>
        <begin position="534"/>
        <end position="597"/>
    </location>
</feature>
<dbReference type="OMA" id="LCSMHDE"/>
<dbReference type="EMBL" id="AFYH01141595">
    <property type="status" value="NOT_ANNOTATED_CDS"/>
    <property type="molecule type" value="Genomic_DNA"/>
</dbReference>
<keyword evidence="4" id="KW-1185">Reference proteome</keyword>
<evidence type="ECO:0000256" key="1">
    <source>
        <dbReference type="SAM" id="MobiDB-lite"/>
    </source>
</evidence>
<dbReference type="Gene3D" id="2.60.220.30">
    <property type="match status" value="1"/>
</dbReference>
<dbReference type="PANTHER" id="PTHR28336:SF4">
    <property type="entry name" value="DEATH DOMAIN-CONTAINING PROTEIN 1"/>
    <property type="match status" value="1"/>
</dbReference>
<dbReference type="GeneTree" id="ENSGT00940000153404"/>
<dbReference type="Proteomes" id="UP000008672">
    <property type="component" value="Unassembled WGS sequence"/>
</dbReference>
<proteinExistence type="predicted"/>
<feature type="region of interest" description="Disordered" evidence="1">
    <location>
        <begin position="230"/>
        <end position="249"/>
    </location>
</feature>
<dbReference type="FunCoup" id="H3AFU5">
    <property type="interactions" value="71"/>
</dbReference>
<dbReference type="EMBL" id="AFYH01141593">
    <property type="status" value="NOT_ANNOTATED_CDS"/>
    <property type="molecule type" value="Genomic_DNA"/>
</dbReference>
<dbReference type="EMBL" id="AFYH01141594">
    <property type="status" value="NOT_ANNOTATED_CDS"/>
    <property type="molecule type" value="Genomic_DNA"/>
</dbReference>
<dbReference type="InterPro" id="IPR011029">
    <property type="entry name" value="DEATH-like_dom_sf"/>
</dbReference>
<dbReference type="EMBL" id="AFYH01141597">
    <property type="status" value="NOT_ANNOTATED_CDS"/>
    <property type="molecule type" value="Genomic_DNA"/>
</dbReference>